<dbReference type="PROSITE" id="PS51257">
    <property type="entry name" value="PROKAR_LIPOPROTEIN"/>
    <property type="match status" value="1"/>
</dbReference>
<dbReference type="EMBL" id="UFQC01000007">
    <property type="protein sequence ID" value="SSW65520.1"/>
    <property type="molecule type" value="Genomic_DNA"/>
</dbReference>
<evidence type="ECO:0000313" key="3">
    <source>
        <dbReference type="Proteomes" id="UP000289465"/>
    </source>
</evidence>
<evidence type="ECO:0000256" key="1">
    <source>
        <dbReference type="SAM" id="MobiDB-lite"/>
    </source>
</evidence>
<dbReference type="AlphaFoldDB" id="A0A446CCD2"/>
<evidence type="ECO:0000313" key="2">
    <source>
        <dbReference type="EMBL" id="SSW65520.1"/>
    </source>
</evidence>
<accession>A0A446CCD2</accession>
<protein>
    <recommendedName>
        <fullName evidence="4">DUF4136 domain-containing protein</fullName>
    </recommendedName>
</protein>
<organism evidence="2 3">
    <name type="scientific">Achromobacter veterisilvae</name>
    <dbReference type="NCBI Taxonomy" id="2069367"/>
    <lineage>
        <taxon>Bacteria</taxon>
        <taxon>Pseudomonadati</taxon>
        <taxon>Pseudomonadota</taxon>
        <taxon>Betaproteobacteria</taxon>
        <taxon>Burkholderiales</taxon>
        <taxon>Alcaligenaceae</taxon>
        <taxon>Achromobacter</taxon>
    </lineage>
</organism>
<dbReference type="RefSeq" id="WP_129240407.1">
    <property type="nucleotide sequence ID" value="NZ_UFQC01000007.1"/>
</dbReference>
<proteinExistence type="predicted"/>
<reference evidence="2 3" key="1">
    <citation type="submission" date="2018-07" db="EMBL/GenBank/DDBJ databases">
        <authorList>
            <person name="Peeters C."/>
        </authorList>
    </citation>
    <scope>NUCLEOTIDE SEQUENCE [LARGE SCALE GENOMIC DNA]</scope>
    <source>
        <strain evidence="2 3">LMG 30378</strain>
    </source>
</reference>
<dbReference type="Proteomes" id="UP000289465">
    <property type="component" value="Unassembled WGS sequence"/>
</dbReference>
<dbReference type="OrthoDB" id="8774604at2"/>
<gene>
    <name evidence="2" type="ORF">AVE30378_01683</name>
</gene>
<feature type="region of interest" description="Disordered" evidence="1">
    <location>
        <begin position="183"/>
        <end position="207"/>
    </location>
</feature>
<name>A0A446CCD2_9BURK</name>
<sequence length="207" mass="23104">MTALSLKITNRINSMYIKYLVPVIVLLLSGCAVKHPLMPEKYDPSQHARLRVGIDWVSVGIYFNQDCYDDDWQRAQLTSITARGMTQVLSRSIGMPESDLIDMGAYSEFVMPANMPITLSQRGGGTVPGGNMQSYTTPWHYPVTVVFEAGKDYELWSYQRRPVVRELIVVDGKVTGGKILKDLPKADACDRPPMPPQPMPRGGQDVI</sequence>
<evidence type="ECO:0008006" key="4">
    <source>
        <dbReference type="Google" id="ProtNLM"/>
    </source>
</evidence>